<dbReference type="EMBL" id="CP001032">
    <property type="protein sequence ID" value="ACB76615.1"/>
    <property type="molecule type" value="Genomic_DNA"/>
</dbReference>
<name>B1ZU49_OPITP</name>
<dbReference type="InterPro" id="IPR003010">
    <property type="entry name" value="C-N_Hydrolase"/>
</dbReference>
<dbReference type="InterPro" id="IPR036526">
    <property type="entry name" value="C-N_Hydrolase_sf"/>
</dbReference>
<keyword evidence="4" id="KW-1185">Reference proteome</keyword>
<keyword evidence="3" id="KW-0449">Lipoprotein</keyword>
<dbReference type="GO" id="GO:0016746">
    <property type="term" value="F:acyltransferase activity"/>
    <property type="evidence" value="ECO:0007669"/>
    <property type="project" value="UniProtKB-KW"/>
</dbReference>
<protein>
    <submittedName>
        <fullName evidence="3">Nitrilase/cyanide hydratase and apolipoprotein N-acyltransferase</fullName>
    </submittedName>
</protein>
<dbReference type="AlphaFoldDB" id="B1ZU49"/>
<dbReference type="InterPro" id="IPR050345">
    <property type="entry name" value="Aliph_Amidase/BUP"/>
</dbReference>
<dbReference type="PANTHER" id="PTHR43674:SF16">
    <property type="entry name" value="CARBON-NITROGEN FAMILY, PUTATIVE (AFU_ORTHOLOGUE AFUA_5G02350)-RELATED"/>
    <property type="match status" value="1"/>
</dbReference>
<keyword evidence="3" id="KW-0012">Acyltransferase</keyword>
<evidence type="ECO:0000259" key="2">
    <source>
        <dbReference type="PROSITE" id="PS50263"/>
    </source>
</evidence>
<dbReference type="Proteomes" id="UP000007013">
    <property type="component" value="Chromosome"/>
</dbReference>
<dbReference type="PANTHER" id="PTHR43674">
    <property type="entry name" value="NITRILASE C965.09-RELATED"/>
    <property type="match status" value="1"/>
</dbReference>
<dbReference type="eggNOG" id="COG0388">
    <property type="taxonomic scope" value="Bacteria"/>
</dbReference>
<dbReference type="CDD" id="cd07197">
    <property type="entry name" value="nitrilase"/>
    <property type="match status" value="1"/>
</dbReference>
<proteinExistence type="predicted"/>
<keyword evidence="1" id="KW-0378">Hydrolase</keyword>
<dbReference type="GO" id="GO:0016811">
    <property type="term" value="F:hydrolase activity, acting on carbon-nitrogen (but not peptide) bonds, in linear amides"/>
    <property type="evidence" value="ECO:0007669"/>
    <property type="project" value="TreeGrafter"/>
</dbReference>
<evidence type="ECO:0000313" key="4">
    <source>
        <dbReference type="Proteomes" id="UP000007013"/>
    </source>
</evidence>
<feature type="domain" description="CN hydrolase" evidence="2">
    <location>
        <begin position="88"/>
        <end position="314"/>
    </location>
</feature>
<dbReference type="STRING" id="452637.Oter_3337"/>
<dbReference type="Gene3D" id="3.60.110.10">
    <property type="entry name" value="Carbon-nitrogen hydrolase"/>
    <property type="match status" value="1"/>
</dbReference>
<gene>
    <name evidence="3" type="ordered locus">Oter_3337</name>
</gene>
<accession>B1ZU49</accession>
<evidence type="ECO:0000313" key="3">
    <source>
        <dbReference type="EMBL" id="ACB76615.1"/>
    </source>
</evidence>
<dbReference type="SUPFAM" id="SSF56317">
    <property type="entry name" value="Carbon-nitrogen hydrolase"/>
    <property type="match status" value="1"/>
</dbReference>
<reference evidence="3 4" key="1">
    <citation type="journal article" date="2011" name="J. Bacteriol.">
        <title>Genome sequence of the verrucomicrobium Opitutus terrae PB90-1, an abundant inhabitant of rice paddy soil ecosystems.</title>
        <authorList>
            <person name="van Passel M.W."/>
            <person name="Kant R."/>
            <person name="Palva A."/>
            <person name="Copeland A."/>
            <person name="Lucas S."/>
            <person name="Lapidus A."/>
            <person name="Glavina del Rio T."/>
            <person name="Pitluck S."/>
            <person name="Goltsman E."/>
            <person name="Clum A."/>
            <person name="Sun H."/>
            <person name="Schmutz J."/>
            <person name="Larimer F.W."/>
            <person name="Land M.L."/>
            <person name="Hauser L."/>
            <person name="Kyrpides N."/>
            <person name="Mikhailova N."/>
            <person name="Richardson P.P."/>
            <person name="Janssen P.H."/>
            <person name="de Vos W.M."/>
            <person name="Smidt H."/>
        </authorList>
    </citation>
    <scope>NUCLEOTIDE SEQUENCE [LARGE SCALE GENOMIC DNA]</scope>
    <source>
        <strain evidence="4">DSM 11246 / JCM 15787 / PB90-1</strain>
    </source>
</reference>
<dbReference type="Pfam" id="PF00795">
    <property type="entry name" value="CN_hydrolase"/>
    <property type="match status" value="1"/>
</dbReference>
<evidence type="ECO:0000256" key="1">
    <source>
        <dbReference type="ARBA" id="ARBA00022801"/>
    </source>
</evidence>
<dbReference type="PROSITE" id="PS50263">
    <property type="entry name" value="CN_HYDROLASE"/>
    <property type="match status" value="1"/>
</dbReference>
<organism evidence="3 4">
    <name type="scientific">Opitutus terrae (strain DSM 11246 / JCM 15787 / PB90-1)</name>
    <dbReference type="NCBI Taxonomy" id="452637"/>
    <lineage>
        <taxon>Bacteria</taxon>
        <taxon>Pseudomonadati</taxon>
        <taxon>Verrucomicrobiota</taxon>
        <taxon>Opitutia</taxon>
        <taxon>Opitutales</taxon>
        <taxon>Opitutaceae</taxon>
        <taxon>Opitutus</taxon>
    </lineage>
</organism>
<dbReference type="KEGG" id="ote:Oter_3337"/>
<dbReference type="HOGENOM" id="CLU_717359_0_0_0"/>
<sequence>MTPSQSAAGKWPATNSVDASESIGIGWEIAVARLRHMNDRAPRISAFVAFLLAAVVLHAEPLTGAAVASQPAGTWATRANSLPRKVVLGSAVAGFHGPLADRLSLMSTLLDQAAAQANQAPGGRGLDLMVFPEFALQRDDATTASDQAVSLQGVVLDTLARKAREHQTWIVAPMTLRERDRISNAAVLVNRSGEVAGIFRKVHPMIDERGVCEGGVTQGDGYPVFQTDFGRLGILICWDMSYEEAWDALAAGGAELVALPSASPQTLRPMAQALRHHYFVVNSAPRDNASIFDPIGRVAAQITAPGVLVHQIDLAYAILHWSETLHEGRALTERFGANVGYDYSTREDTGVFWSNDPQRSIGAMIGELGLREMPESIERMRRRVP</sequence>
<keyword evidence="3" id="KW-0808">Transferase</keyword>